<feature type="chain" id="PRO_5046820068" description="Porin" evidence="1">
    <location>
        <begin position="31"/>
        <end position="89"/>
    </location>
</feature>
<organism evidence="2 3">
    <name type="scientific">Ancylobacter koreensis</name>
    <dbReference type="NCBI Taxonomy" id="266121"/>
    <lineage>
        <taxon>Bacteria</taxon>
        <taxon>Pseudomonadati</taxon>
        <taxon>Pseudomonadota</taxon>
        <taxon>Alphaproteobacteria</taxon>
        <taxon>Hyphomicrobiales</taxon>
        <taxon>Xanthobacteraceae</taxon>
        <taxon>Ancylobacter</taxon>
    </lineage>
</organism>
<gene>
    <name evidence="2" type="ORF">MWN33_03050</name>
</gene>
<evidence type="ECO:0000313" key="3">
    <source>
        <dbReference type="Proteomes" id="UP001202867"/>
    </source>
</evidence>
<accession>A0ABT0DI96</accession>
<feature type="signal peptide" evidence="1">
    <location>
        <begin position="1"/>
        <end position="30"/>
    </location>
</feature>
<comment type="caution">
    <text evidence="2">The sequence shown here is derived from an EMBL/GenBank/DDBJ whole genome shotgun (WGS) entry which is preliminary data.</text>
</comment>
<proteinExistence type="predicted"/>
<keyword evidence="1" id="KW-0732">Signal</keyword>
<protein>
    <recommendedName>
        <fullName evidence="4">Porin</fullName>
    </recommendedName>
</protein>
<name>A0ABT0DI96_9HYPH</name>
<dbReference type="EMBL" id="JALKCG010000001">
    <property type="protein sequence ID" value="MCK0207005.1"/>
    <property type="molecule type" value="Genomic_DNA"/>
</dbReference>
<evidence type="ECO:0008006" key="4">
    <source>
        <dbReference type="Google" id="ProtNLM"/>
    </source>
</evidence>
<dbReference type="RefSeq" id="WP_247198662.1">
    <property type="nucleotide sequence ID" value="NZ_JALKCG010000001.1"/>
</dbReference>
<evidence type="ECO:0000256" key="1">
    <source>
        <dbReference type="SAM" id="SignalP"/>
    </source>
</evidence>
<sequence length="89" mass="8691">MQAATHRTLSRAAGAALLVTLLAGAAPAFAGNPPPPSNPPKPDPFCASFGPGFARVAGGSTCVKVSGGVQTDLYSTNVSGTRSGAPAPK</sequence>
<reference evidence="3" key="1">
    <citation type="submission" date="2023-07" db="EMBL/GenBank/DDBJ databases">
        <title>Ancylobacter moscoviensis sp. nov., facultatively methylotrophic bacteria from activated sludge and the reclassification of Starkeya novella (Starkey 1934) Kelly et al. 2000 as Ancylobacter novellus comb. nov., Starkeya koreensis Im et al. 2006 as Ancylobacter koreensis comb.nov., Angulomicrobium tetraedrale Vasil'eva et al. 1986 as Ancylobacter tetraedralis comb. nov., Angulomicrobium amanitiforme Fritz et al. 2004 as Ancylobacter amanitiformis comb. nov. and Methylorhabdus multivorans Doronina et al. 1996 as Ancylobacter multivorans comb. nov. and emended description of the genus Ancylobacter.</title>
        <authorList>
            <person name="Doronina N."/>
            <person name="Chemodurova A."/>
            <person name="Grouzdev D."/>
            <person name="Koziaeva V."/>
            <person name="Shi W."/>
            <person name="Wu L."/>
            <person name="Kaparullina E."/>
        </authorList>
    </citation>
    <scope>NUCLEOTIDE SEQUENCE [LARGE SCALE GENOMIC DNA]</scope>
    <source>
        <strain evidence="3">Jip08</strain>
    </source>
</reference>
<keyword evidence="3" id="KW-1185">Reference proteome</keyword>
<evidence type="ECO:0000313" key="2">
    <source>
        <dbReference type="EMBL" id="MCK0207005.1"/>
    </source>
</evidence>
<dbReference type="Proteomes" id="UP001202867">
    <property type="component" value="Unassembled WGS sequence"/>
</dbReference>